<organism evidence="2 3">
    <name type="scientific">Candidatus Avimonoglobus intestinipullorum</name>
    <dbReference type="NCBI Taxonomy" id="2840699"/>
    <lineage>
        <taxon>Bacteria</taxon>
        <taxon>Bacillati</taxon>
        <taxon>Bacillota</taxon>
        <taxon>Clostridia</taxon>
        <taxon>Eubacteriales</taxon>
        <taxon>Candidatus Avimonoglobus</taxon>
    </lineage>
</organism>
<dbReference type="PANTHER" id="PTHR30217">
    <property type="entry name" value="PEPTIDASE U32 FAMILY"/>
    <property type="match status" value="1"/>
</dbReference>
<dbReference type="Pfam" id="PF12392">
    <property type="entry name" value="DUF3656"/>
    <property type="match status" value="1"/>
</dbReference>
<proteinExistence type="predicted"/>
<name>A0A9D1LVF5_9FIRM</name>
<dbReference type="Pfam" id="PF01136">
    <property type="entry name" value="Peptidase_U32"/>
    <property type="match status" value="1"/>
</dbReference>
<dbReference type="InterPro" id="IPR001539">
    <property type="entry name" value="Peptidase_U32"/>
</dbReference>
<evidence type="ECO:0000313" key="3">
    <source>
        <dbReference type="Proteomes" id="UP000824111"/>
    </source>
</evidence>
<reference evidence="2" key="2">
    <citation type="journal article" date="2021" name="PeerJ">
        <title>Extensive microbial diversity within the chicken gut microbiome revealed by metagenomics and culture.</title>
        <authorList>
            <person name="Gilroy R."/>
            <person name="Ravi A."/>
            <person name="Getino M."/>
            <person name="Pursley I."/>
            <person name="Horton D.L."/>
            <person name="Alikhan N.F."/>
            <person name="Baker D."/>
            <person name="Gharbi K."/>
            <person name="Hall N."/>
            <person name="Watson M."/>
            <person name="Adriaenssens E.M."/>
            <person name="Foster-Nyarko E."/>
            <person name="Jarju S."/>
            <person name="Secka A."/>
            <person name="Antonio M."/>
            <person name="Oren A."/>
            <person name="Chaudhuri R.R."/>
            <person name="La Ragione R."/>
            <person name="Hildebrand F."/>
            <person name="Pallen M.J."/>
        </authorList>
    </citation>
    <scope>NUCLEOTIDE SEQUENCE</scope>
    <source>
        <strain evidence="2">ChiSjej4B22-9803</strain>
    </source>
</reference>
<dbReference type="PROSITE" id="PS01276">
    <property type="entry name" value="PEPTIDASE_U32"/>
    <property type="match status" value="1"/>
</dbReference>
<dbReference type="AlphaFoldDB" id="A0A9D1LVF5"/>
<feature type="domain" description="Peptidase U32 collagenase" evidence="1">
    <location>
        <begin position="307"/>
        <end position="417"/>
    </location>
</feature>
<sequence>MELLAPAGTIKAAMAAVQSGADAVYAGGGFSARRAAENFDMETLKETVAYCHLRGAAVHAAANILIKEREAEAFLAYIGQLNAIGVDAVIIQDLGMAKEVRRRFPDLPLHASTQMTVTSLEGVRYLEALGFSRVVLARELDRHEIEYIKKHAAAEIEVFCHGAICACYSGQCLMSSVIGGRSGNRGMCAQPCRLPYEFLENGKTVEQGYVLSPKDMALIEDLRVLKEIGVDSLKIEGRLKRPEYVAAVTGLYRKYIDRDLSVSAADMQELLHAFNRSGFTDFYFQGQSGRGMMSYGQPGNSAENTFTAEVKARCADGANFRKVPISIKAELRMGQPLRLTLRDGQGNMAFASGGVPAEQAEHKPLDAARLEEQLEKLGQTVFVSRGTKIELDAGVTIPISDINQTRRDAAAALEAMRTATSERRVEECARLVLKQRPCEPELSVQIMTEEQLQAAVALGIRRIYAPVRFVQRYETAVPELVAVLPPVDRGERAGGFKRVLVSNLGQITAYRDCILYGDFRLNIMNSSTCAALEGFELVTLSPELQLRELCAVQAAAKKECIVYGRLPLMILGNCPIKALTGKCRQHEQRYSLRDRMHETFPLLCSGGCFPGVYNSKPLFMADRLEELKRAGINGFRLVFTVEPAAECTQVIREYQEAFCGKPVLPPPENTFTRGHFYRGVQ</sequence>
<dbReference type="EMBL" id="DVND01000136">
    <property type="protein sequence ID" value="HIU48744.1"/>
    <property type="molecule type" value="Genomic_DNA"/>
</dbReference>
<dbReference type="InterPro" id="IPR051454">
    <property type="entry name" value="RNA/ubiquinone_mod_enzymes"/>
</dbReference>
<protein>
    <submittedName>
        <fullName evidence="2">U32 family peptidase</fullName>
    </submittedName>
</protein>
<reference evidence="2" key="1">
    <citation type="submission" date="2020-10" db="EMBL/GenBank/DDBJ databases">
        <authorList>
            <person name="Gilroy R."/>
        </authorList>
    </citation>
    <scope>NUCLEOTIDE SEQUENCE</scope>
    <source>
        <strain evidence="2">ChiSjej4B22-9803</strain>
    </source>
</reference>
<evidence type="ECO:0000313" key="2">
    <source>
        <dbReference type="EMBL" id="HIU48744.1"/>
    </source>
</evidence>
<dbReference type="InterPro" id="IPR020988">
    <property type="entry name" value="Pept_U32_collagenase"/>
</dbReference>
<dbReference type="Proteomes" id="UP000824111">
    <property type="component" value="Unassembled WGS sequence"/>
</dbReference>
<accession>A0A9D1LVF5</accession>
<gene>
    <name evidence="2" type="ORF">IAB04_05225</name>
</gene>
<comment type="caution">
    <text evidence="2">The sequence shown here is derived from an EMBL/GenBank/DDBJ whole genome shotgun (WGS) entry which is preliminary data.</text>
</comment>
<dbReference type="PANTHER" id="PTHR30217:SF10">
    <property type="entry name" value="23S RRNA 5-HYDROXYCYTIDINE C2501 SYNTHASE"/>
    <property type="match status" value="1"/>
</dbReference>
<evidence type="ECO:0000259" key="1">
    <source>
        <dbReference type="Pfam" id="PF12392"/>
    </source>
</evidence>